<dbReference type="Proteomes" id="UP001497482">
    <property type="component" value="Chromosome 17"/>
</dbReference>
<evidence type="ECO:0000313" key="3">
    <source>
        <dbReference type="Proteomes" id="UP001497482"/>
    </source>
</evidence>
<dbReference type="AlphaFoldDB" id="A0AAV2KB89"/>
<keyword evidence="1" id="KW-0472">Membrane</keyword>
<reference evidence="2 3" key="1">
    <citation type="submission" date="2024-04" db="EMBL/GenBank/DDBJ databases">
        <authorList>
            <person name="Waldvogel A.-M."/>
            <person name="Schoenle A."/>
        </authorList>
    </citation>
    <scope>NUCLEOTIDE SEQUENCE [LARGE SCALE GENOMIC DNA]</scope>
</reference>
<organism evidence="2 3">
    <name type="scientific">Knipowitschia caucasica</name>
    <name type="common">Caucasian dwarf goby</name>
    <name type="synonym">Pomatoschistus caucasicus</name>
    <dbReference type="NCBI Taxonomy" id="637954"/>
    <lineage>
        <taxon>Eukaryota</taxon>
        <taxon>Metazoa</taxon>
        <taxon>Chordata</taxon>
        <taxon>Craniata</taxon>
        <taxon>Vertebrata</taxon>
        <taxon>Euteleostomi</taxon>
        <taxon>Actinopterygii</taxon>
        <taxon>Neopterygii</taxon>
        <taxon>Teleostei</taxon>
        <taxon>Neoteleostei</taxon>
        <taxon>Acanthomorphata</taxon>
        <taxon>Gobiaria</taxon>
        <taxon>Gobiiformes</taxon>
        <taxon>Gobioidei</taxon>
        <taxon>Gobiidae</taxon>
        <taxon>Gobiinae</taxon>
        <taxon>Knipowitschia</taxon>
    </lineage>
</organism>
<feature type="transmembrane region" description="Helical" evidence="1">
    <location>
        <begin position="7"/>
        <end position="28"/>
    </location>
</feature>
<dbReference type="EMBL" id="OZ035839">
    <property type="protein sequence ID" value="CAL1587176.1"/>
    <property type="molecule type" value="Genomic_DNA"/>
</dbReference>
<keyword evidence="1" id="KW-0812">Transmembrane</keyword>
<feature type="transmembrane region" description="Helical" evidence="1">
    <location>
        <begin position="40"/>
        <end position="59"/>
    </location>
</feature>
<name>A0AAV2KB89_KNICA</name>
<accession>A0AAV2KB89</accession>
<gene>
    <name evidence="2" type="ORF">KC01_LOCUS17145</name>
</gene>
<proteinExistence type="predicted"/>
<evidence type="ECO:0000256" key="1">
    <source>
        <dbReference type="SAM" id="Phobius"/>
    </source>
</evidence>
<evidence type="ECO:0000313" key="2">
    <source>
        <dbReference type="EMBL" id="CAL1587176.1"/>
    </source>
</evidence>
<keyword evidence="3" id="KW-1185">Reference proteome</keyword>
<protein>
    <submittedName>
        <fullName evidence="2">Uncharacterized protein</fullName>
    </submittedName>
</protein>
<keyword evidence="1" id="KW-1133">Transmembrane helix</keyword>
<sequence length="137" mass="14089">MRFRGLGVWVGGVGGWVVIGLGIGRGWGWGGGGERCGGGWESWCLGGVEVWWLWMVGGLGGRWMRKNEGVEGYRGGVIYNGVLRCWGKEGRGGVGEGEKVGGILEVGVSYGKSVRCGVCGIGVCGVGIWGVGIVGGG</sequence>